<feature type="compositionally biased region" description="Low complexity" evidence="1">
    <location>
        <begin position="33"/>
        <end position="55"/>
    </location>
</feature>
<dbReference type="SUPFAM" id="SSF55648">
    <property type="entry name" value="beta-lactamase-inhibitor protein, BLIP"/>
    <property type="match status" value="1"/>
</dbReference>
<dbReference type="RefSeq" id="WP_063966506.1">
    <property type="nucleotide sequence ID" value="NZ_JBCNAN010000052.1"/>
</dbReference>
<comment type="caution">
    <text evidence="3">The sequence shown here is derived from an EMBL/GenBank/DDBJ whole genome shotgun (WGS) entry which is preliminary data.</text>
</comment>
<feature type="region of interest" description="Disordered" evidence="1">
    <location>
        <begin position="33"/>
        <end position="58"/>
    </location>
</feature>
<dbReference type="Pfam" id="PF12978">
    <property type="entry name" value="DUF3862"/>
    <property type="match status" value="1"/>
</dbReference>
<keyword evidence="2" id="KW-1133">Transmembrane helix</keyword>
<evidence type="ECO:0000256" key="2">
    <source>
        <dbReference type="SAM" id="Phobius"/>
    </source>
</evidence>
<dbReference type="InterPro" id="IPR024418">
    <property type="entry name" value="DUF3862"/>
</dbReference>
<evidence type="ECO:0000313" key="4">
    <source>
        <dbReference type="Proteomes" id="UP000076935"/>
    </source>
</evidence>
<dbReference type="Proteomes" id="UP000076935">
    <property type="component" value="Unassembled WGS sequence"/>
</dbReference>
<protein>
    <recommendedName>
        <fullName evidence="5">DUF3862 domain-containing protein</fullName>
    </recommendedName>
</protein>
<feature type="transmembrane region" description="Helical" evidence="2">
    <location>
        <begin position="7"/>
        <end position="27"/>
    </location>
</feature>
<dbReference type="InterPro" id="IPR024221">
    <property type="entry name" value="BLIP_dom_sf"/>
</dbReference>
<keyword evidence="4" id="KW-1185">Reference proteome</keyword>
<sequence>MGKLFKLGCFGLIALIIIIIIIITFVANGGDDATAPTSSTGTTTEAPAETSEPAPKGVLTQDKFDQIKDGTSYEDVVGIIGSEGELLSETGEAGTEIHTNMYQWTSSDTAFGNANFMFQGGKLISKAQAGLGKSSDVKITAEEFNKIQNGMSYAEVQEIVGGAGELTSEIGSEGDQFHMTMITYYGDSLGANAILSFTADKLDSKTQLGLE</sequence>
<keyword evidence="2" id="KW-0812">Transmembrane</keyword>
<dbReference type="Gene3D" id="3.10.450.730">
    <property type="entry name" value="BLIP domain"/>
    <property type="match status" value="1"/>
</dbReference>
<evidence type="ECO:0000313" key="3">
    <source>
        <dbReference type="EMBL" id="OAH59168.1"/>
    </source>
</evidence>
<reference evidence="3 4" key="1">
    <citation type="submission" date="2016-01" db="EMBL/GenBank/DDBJ databases">
        <title>Investigation of taxonomic status of Bacillus aminovorans.</title>
        <authorList>
            <person name="Verma A."/>
            <person name="Pal Y."/>
            <person name="Krishnamurthi S."/>
        </authorList>
    </citation>
    <scope>NUCLEOTIDE SEQUENCE [LARGE SCALE GENOMIC DNA]</scope>
    <source>
        <strain evidence="3 4">DSM 1314</strain>
    </source>
</reference>
<organism evidence="3 4">
    <name type="scientific">Domibacillus aminovorans</name>
    <dbReference type="NCBI Taxonomy" id="29332"/>
    <lineage>
        <taxon>Bacteria</taxon>
        <taxon>Bacillati</taxon>
        <taxon>Bacillota</taxon>
        <taxon>Bacilli</taxon>
        <taxon>Bacillales</taxon>
        <taxon>Bacillaceae</taxon>
        <taxon>Domibacillus</taxon>
    </lineage>
</organism>
<gene>
    <name evidence="3" type="ORF">AWH49_18650</name>
</gene>
<proteinExistence type="predicted"/>
<evidence type="ECO:0008006" key="5">
    <source>
        <dbReference type="Google" id="ProtNLM"/>
    </source>
</evidence>
<accession>A0A177L0I5</accession>
<keyword evidence="2" id="KW-0472">Membrane</keyword>
<dbReference type="AlphaFoldDB" id="A0A177L0I5"/>
<dbReference type="EMBL" id="LQWY01000066">
    <property type="protein sequence ID" value="OAH59168.1"/>
    <property type="molecule type" value="Genomic_DNA"/>
</dbReference>
<name>A0A177L0I5_9BACI</name>
<evidence type="ECO:0000256" key="1">
    <source>
        <dbReference type="SAM" id="MobiDB-lite"/>
    </source>
</evidence>